<evidence type="ECO:0000313" key="4">
    <source>
        <dbReference type="Proteomes" id="UP000198346"/>
    </source>
</evidence>
<dbReference type="Gene3D" id="3.30.2010.10">
    <property type="entry name" value="Metalloproteases ('zincins'), catalytic domain"/>
    <property type="match status" value="1"/>
</dbReference>
<dbReference type="EMBL" id="FZQA01000001">
    <property type="protein sequence ID" value="SNT68248.1"/>
    <property type="molecule type" value="Genomic_DNA"/>
</dbReference>
<dbReference type="InterPro" id="IPR053136">
    <property type="entry name" value="UTP_pyrophosphatase-like"/>
</dbReference>
<dbReference type="PANTHER" id="PTHR30399">
    <property type="entry name" value="UNCHARACTERIZED PROTEIN YGJP"/>
    <property type="match status" value="1"/>
</dbReference>
<dbReference type="Pfam" id="PF01863">
    <property type="entry name" value="YgjP-like"/>
    <property type="match status" value="1"/>
</dbReference>
<feature type="region of interest" description="Disordered" evidence="1">
    <location>
        <begin position="244"/>
        <end position="263"/>
    </location>
</feature>
<dbReference type="AlphaFoldDB" id="A0A239PKB2"/>
<keyword evidence="4" id="KW-1185">Reference proteome</keyword>
<organism evidence="3 4">
    <name type="scientific">Amphiplicatus metriothermophilus</name>
    <dbReference type="NCBI Taxonomy" id="1519374"/>
    <lineage>
        <taxon>Bacteria</taxon>
        <taxon>Pseudomonadati</taxon>
        <taxon>Pseudomonadota</taxon>
        <taxon>Alphaproteobacteria</taxon>
        <taxon>Parvularculales</taxon>
        <taxon>Parvularculaceae</taxon>
        <taxon>Amphiplicatus</taxon>
    </lineage>
</organism>
<gene>
    <name evidence="3" type="ORF">SAMN06297382_0749</name>
</gene>
<feature type="domain" description="YgjP-like metallopeptidase" evidence="2">
    <location>
        <begin position="31"/>
        <end position="230"/>
    </location>
</feature>
<evidence type="ECO:0000313" key="3">
    <source>
        <dbReference type="EMBL" id="SNT68248.1"/>
    </source>
</evidence>
<protein>
    <recommendedName>
        <fullName evidence="2">YgjP-like metallopeptidase domain-containing protein</fullName>
    </recommendedName>
</protein>
<evidence type="ECO:0000256" key="1">
    <source>
        <dbReference type="SAM" id="MobiDB-lite"/>
    </source>
</evidence>
<evidence type="ECO:0000259" key="2">
    <source>
        <dbReference type="Pfam" id="PF01863"/>
    </source>
</evidence>
<dbReference type="InterPro" id="IPR002725">
    <property type="entry name" value="YgjP-like_metallopeptidase"/>
</dbReference>
<reference evidence="3 4" key="1">
    <citation type="submission" date="2017-07" db="EMBL/GenBank/DDBJ databases">
        <authorList>
            <person name="Sun Z.S."/>
            <person name="Albrecht U."/>
            <person name="Echele G."/>
            <person name="Lee C.C."/>
        </authorList>
    </citation>
    <scope>NUCLEOTIDE SEQUENCE [LARGE SCALE GENOMIC DNA]</scope>
    <source>
        <strain evidence="3 4">CGMCC 1.12710</strain>
    </source>
</reference>
<name>A0A239PKB2_9PROT</name>
<dbReference type="PANTHER" id="PTHR30399:SF1">
    <property type="entry name" value="UTP PYROPHOSPHATASE"/>
    <property type="match status" value="1"/>
</dbReference>
<proteinExistence type="predicted"/>
<dbReference type="Proteomes" id="UP000198346">
    <property type="component" value="Unassembled WGS sequence"/>
</dbReference>
<dbReference type="RefSeq" id="WP_089411205.1">
    <property type="nucleotide sequence ID" value="NZ_FZQA01000001.1"/>
</dbReference>
<dbReference type="CDD" id="cd07344">
    <property type="entry name" value="M48_yhfN_like"/>
    <property type="match status" value="1"/>
</dbReference>
<sequence length="263" mass="29088">MTRRSAFLQTEIDLGDRTAPVEARVNRRARRLIVRVDPVLGRVLVTAPSRRALPEAIAFARERVDWIRARLAEGAPARPFRPGGICPYRGIAHRIVNAGPPRAPVTRLAEPRPQLVVGGDPAHVNRRLVDWLKREARRVLAERADHYAARLSVRRGPARIRDTRSRWGSCASDGTLSFSWRLILAPPAILDYVAAHECAHLLHLDHSPAFWRALARLDVDAEAARDWFAREGPALFAWGAEAPADARSPGAPAPVSFPGAKDP</sequence>
<dbReference type="OrthoDB" id="9795402at2"/>
<accession>A0A239PKB2</accession>